<accession>A0A396GCY8</accession>
<evidence type="ECO:0008006" key="3">
    <source>
        <dbReference type="Google" id="ProtNLM"/>
    </source>
</evidence>
<dbReference type="InterPro" id="IPR008480">
    <property type="entry name" value="DUF761_pln"/>
</dbReference>
<gene>
    <name evidence="1" type="ORF">MtrunA17_Chr0c01g0489231</name>
</gene>
<reference evidence="2" key="1">
    <citation type="journal article" date="2018" name="Nat. Plants">
        <title>Whole-genome landscape of Medicago truncatula symbiotic genes.</title>
        <authorList>
            <person name="Pecrix Y."/>
            <person name="Staton S.E."/>
            <person name="Sallet E."/>
            <person name="Lelandais-Briere C."/>
            <person name="Moreau S."/>
            <person name="Carrere S."/>
            <person name="Blein T."/>
            <person name="Jardinaud M.F."/>
            <person name="Latrasse D."/>
            <person name="Zouine M."/>
            <person name="Zahm M."/>
            <person name="Kreplak J."/>
            <person name="Mayjonade B."/>
            <person name="Satge C."/>
            <person name="Perez M."/>
            <person name="Cauet S."/>
            <person name="Marande W."/>
            <person name="Chantry-Darmon C."/>
            <person name="Lopez-Roques C."/>
            <person name="Bouchez O."/>
            <person name="Berard A."/>
            <person name="Debelle F."/>
            <person name="Munos S."/>
            <person name="Bendahmane A."/>
            <person name="Berges H."/>
            <person name="Niebel A."/>
            <person name="Buitink J."/>
            <person name="Frugier F."/>
            <person name="Benhamed M."/>
            <person name="Crespi M."/>
            <person name="Gouzy J."/>
            <person name="Gamas P."/>
        </authorList>
    </citation>
    <scope>NUCLEOTIDE SEQUENCE [LARGE SCALE GENOMIC DNA]</scope>
    <source>
        <strain evidence="2">cv. Jemalong A17</strain>
    </source>
</reference>
<dbReference type="Gramene" id="rna50619">
    <property type="protein sequence ID" value="RHN38508.1"/>
    <property type="gene ID" value="gene50619"/>
</dbReference>
<evidence type="ECO:0000313" key="1">
    <source>
        <dbReference type="EMBL" id="RHN38508.1"/>
    </source>
</evidence>
<dbReference type="EMBL" id="PSQE01000009">
    <property type="protein sequence ID" value="RHN38508.1"/>
    <property type="molecule type" value="Genomic_DNA"/>
</dbReference>
<sequence length="197" mass="22280">MEIETTQPMIVTKKVWNTLRLILLMLKKNIAKSKKVAQLNLLLKRSKLAAIKAIANPLTLRHHLFASFISPNDYEFSCSNSPAVIKFLNKNKNHHRGCHHDDVSTIQKVLEILNKVDASSFSSPSPLVTFPGFGKSPVGKKFRVTDSPFPLKEEEGDDDHSHVDVAAEEFIKKFYKNLNLQQKLAAIQSPYNNSRDK</sequence>
<dbReference type="AlphaFoldDB" id="A0A396GCY8"/>
<dbReference type="Pfam" id="PF05553">
    <property type="entry name" value="DUF761"/>
    <property type="match status" value="1"/>
</dbReference>
<proteinExistence type="predicted"/>
<dbReference type="Proteomes" id="UP000265566">
    <property type="component" value="Unassembled WGS sequence"/>
</dbReference>
<evidence type="ECO:0000313" key="2">
    <source>
        <dbReference type="Proteomes" id="UP000265566"/>
    </source>
</evidence>
<dbReference type="PANTHER" id="PTHR33265:SF45">
    <property type="entry name" value="AVR9_CF-9 RAPIDLY ELICITED PROTEIN"/>
    <property type="match status" value="1"/>
</dbReference>
<name>A0A396GCY8_MEDTR</name>
<protein>
    <recommendedName>
        <fullName evidence="3">Avr9/Cf-9 rapidly elicited protein</fullName>
    </recommendedName>
</protein>
<organism evidence="1 2">
    <name type="scientific">Medicago truncatula</name>
    <name type="common">Barrel medic</name>
    <name type="synonym">Medicago tribuloides</name>
    <dbReference type="NCBI Taxonomy" id="3880"/>
    <lineage>
        <taxon>Eukaryota</taxon>
        <taxon>Viridiplantae</taxon>
        <taxon>Streptophyta</taxon>
        <taxon>Embryophyta</taxon>
        <taxon>Tracheophyta</taxon>
        <taxon>Spermatophyta</taxon>
        <taxon>Magnoliopsida</taxon>
        <taxon>eudicotyledons</taxon>
        <taxon>Gunneridae</taxon>
        <taxon>Pentapetalae</taxon>
        <taxon>rosids</taxon>
        <taxon>fabids</taxon>
        <taxon>Fabales</taxon>
        <taxon>Fabaceae</taxon>
        <taxon>Papilionoideae</taxon>
        <taxon>50 kb inversion clade</taxon>
        <taxon>NPAAA clade</taxon>
        <taxon>Hologalegina</taxon>
        <taxon>IRL clade</taxon>
        <taxon>Trifolieae</taxon>
        <taxon>Medicago</taxon>
    </lineage>
</organism>
<dbReference type="PANTHER" id="PTHR33265">
    <property type="entry name" value="AVR9/CF-9 RAPIDLY ELICITED PROTEIN-RELATED"/>
    <property type="match status" value="1"/>
</dbReference>
<comment type="caution">
    <text evidence="1">The sequence shown here is derived from an EMBL/GenBank/DDBJ whole genome shotgun (WGS) entry which is preliminary data.</text>
</comment>
<dbReference type="OrthoDB" id="696337at2759"/>